<dbReference type="Gene3D" id="3.30.70.20">
    <property type="match status" value="2"/>
</dbReference>
<dbReference type="PROSITE" id="PS51379">
    <property type="entry name" value="4FE4S_FER_2"/>
    <property type="match status" value="3"/>
</dbReference>
<evidence type="ECO:0000256" key="4">
    <source>
        <dbReference type="ARBA" id="ARBA00023004"/>
    </source>
</evidence>
<dbReference type="STRING" id="1121419.SAMN05443529_101132"/>
<dbReference type="Proteomes" id="UP000198656">
    <property type="component" value="Unassembled WGS sequence"/>
</dbReference>
<keyword evidence="2" id="KW-0479">Metal-binding</keyword>
<evidence type="ECO:0000259" key="6">
    <source>
        <dbReference type="PROSITE" id="PS51379"/>
    </source>
</evidence>
<protein>
    <submittedName>
        <fullName evidence="7">4Fe-4S binding domain-containing protein</fullName>
    </submittedName>
</protein>
<feature type="domain" description="4Fe-4S ferredoxin-type" evidence="6">
    <location>
        <begin position="43"/>
        <end position="73"/>
    </location>
</feature>
<evidence type="ECO:0000256" key="2">
    <source>
        <dbReference type="ARBA" id="ARBA00022723"/>
    </source>
</evidence>
<evidence type="ECO:0000256" key="5">
    <source>
        <dbReference type="ARBA" id="ARBA00023014"/>
    </source>
</evidence>
<dbReference type="PANTHER" id="PTHR43724:SF1">
    <property type="entry name" value="PYRUVATE SYNTHASE SUBUNIT PORD"/>
    <property type="match status" value="1"/>
</dbReference>
<evidence type="ECO:0000313" key="8">
    <source>
        <dbReference type="Proteomes" id="UP000198656"/>
    </source>
</evidence>
<keyword evidence="5" id="KW-0411">Iron-sulfur</keyword>
<dbReference type="Pfam" id="PF00037">
    <property type="entry name" value="Fer4"/>
    <property type="match status" value="1"/>
</dbReference>
<dbReference type="GO" id="GO:0051539">
    <property type="term" value="F:4 iron, 4 sulfur cluster binding"/>
    <property type="evidence" value="ECO:0007669"/>
    <property type="project" value="UniProtKB-KW"/>
</dbReference>
<evidence type="ECO:0000313" key="7">
    <source>
        <dbReference type="EMBL" id="SDG12038.1"/>
    </source>
</evidence>
<evidence type="ECO:0000256" key="3">
    <source>
        <dbReference type="ARBA" id="ARBA00022737"/>
    </source>
</evidence>
<name>A0A1G7RMM3_9FIRM</name>
<dbReference type="InterPro" id="IPR017900">
    <property type="entry name" value="4Fe4S_Fe_S_CS"/>
</dbReference>
<dbReference type="PROSITE" id="PS00198">
    <property type="entry name" value="4FE4S_FER_1"/>
    <property type="match status" value="3"/>
</dbReference>
<sequence>MLFTKGSHVQVETNRCLNQQHNGVECSHCVSHCPGQALILYNHQIFLDKEKCLGCGLCFSDCPTQVFGSQQWDETTIITEVKDQGARATQFFCGYHETPFLSKEEKEKGAVQIPTCLSSVSRGTWYELGLQTAVELRLDECHECPMKNCVDRMKLSVETAMEWLSASGHTPDFIYVDTAGKAQKKKKLQAVSSGLKITSRRDLFLSLVGRRQKAEPEITAKDSAAPEEMKVKKRGNYLPDWQKRLEDSYLNHFRQGGIPAFWPTIQMSTGCVNCGMCSRYCPTQALRITVEDKQCTHLFTSGHCLDCWMCMLSCPTQSITRDRHPITNPFEVKNIYKAPVAECNRCGAYTLVNEQNLCYWCEKQPTEVDLLSDVRKRLFEKKE</sequence>
<gene>
    <name evidence="7" type="ORF">SAMN05443529_101132</name>
</gene>
<feature type="domain" description="4Fe-4S ferredoxin-type" evidence="6">
    <location>
        <begin position="295"/>
        <end position="324"/>
    </location>
</feature>
<dbReference type="PANTHER" id="PTHR43724">
    <property type="entry name" value="PYRUVATE SYNTHASE SUBUNIT PORD"/>
    <property type="match status" value="1"/>
</dbReference>
<keyword evidence="4" id="KW-0408">Iron</keyword>
<organism evidence="7 8">
    <name type="scientific">Desulfosporosinus hippei DSM 8344</name>
    <dbReference type="NCBI Taxonomy" id="1121419"/>
    <lineage>
        <taxon>Bacteria</taxon>
        <taxon>Bacillati</taxon>
        <taxon>Bacillota</taxon>
        <taxon>Clostridia</taxon>
        <taxon>Eubacteriales</taxon>
        <taxon>Desulfitobacteriaceae</taxon>
        <taxon>Desulfosporosinus</taxon>
    </lineage>
</organism>
<keyword evidence="1" id="KW-0004">4Fe-4S</keyword>
<feature type="domain" description="4Fe-4S ferredoxin-type" evidence="6">
    <location>
        <begin position="261"/>
        <end position="291"/>
    </location>
</feature>
<proteinExistence type="predicted"/>
<dbReference type="RefSeq" id="WP_092328617.1">
    <property type="nucleotide sequence ID" value="NZ_FNCP01000001.1"/>
</dbReference>
<keyword evidence="3" id="KW-0677">Repeat</keyword>
<dbReference type="AlphaFoldDB" id="A0A1G7RMM3"/>
<reference evidence="8" key="1">
    <citation type="submission" date="2016-10" db="EMBL/GenBank/DDBJ databases">
        <authorList>
            <person name="Varghese N."/>
            <person name="Submissions S."/>
        </authorList>
    </citation>
    <scope>NUCLEOTIDE SEQUENCE [LARGE SCALE GENOMIC DNA]</scope>
    <source>
        <strain evidence="8">DSM 8344</strain>
    </source>
</reference>
<dbReference type="OrthoDB" id="9672at2"/>
<dbReference type="InterPro" id="IPR017896">
    <property type="entry name" value="4Fe4S_Fe-S-bd"/>
</dbReference>
<keyword evidence="8" id="KW-1185">Reference proteome</keyword>
<dbReference type="EMBL" id="FNCP01000001">
    <property type="protein sequence ID" value="SDG12038.1"/>
    <property type="molecule type" value="Genomic_DNA"/>
</dbReference>
<dbReference type="GO" id="GO:0046872">
    <property type="term" value="F:metal ion binding"/>
    <property type="evidence" value="ECO:0007669"/>
    <property type="project" value="UniProtKB-KW"/>
</dbReference>
<dbReference type="SUPFAM" id="SSF54862">
    <property type="entry name" value="4Fe-4S ferredoxins"/>
    <property type="match status" value="2"/>
</dbReference>
<accession>A0A1G7RMM3</accession>
<evidence type="ECO:0000256" key="1">
    <source>
        <dbReference type="ARBA" id="ARBA00022485"/>
    </source>
</evidence>